<evidence type="ECO:0000256" key="1">
    <source>
        <dbReference type="SAM" id="SignalP"/>
    </source>
</evidence>
<dbReference type="Proteomes" id="UP001620262">
    <property type="component" value="Unassembled WGS sequence"/>
</dbReference>
<gene>
    <name evidence="3" type="ORF">ACI2JU_23070</name>
</gene>
<dbReference type="Gene3D" id="3.30.530.20">
    <property type="match status" value="1"/>
</dbReference>
<dbReference type="PANTHER" id="PTHR19308:SF14">
    <property type="entry name" value="START DOMAIN-CONTAINING PROTEIN"/>
    <property type="match status" value="1"/>
</dbReference>
<reference evidence="3 4" key="1">
    <citation type="submission" date="2024-11" db="EMBL/GenBank/DDBJ databases">
        <title>The Natural Products Discovery Center: Release of the First 8490 Sequenced Strains for Exploring Actinobacteria Biosynthetic Diversity.</title>
        <authorList>
            <person name="Kalkreuter E."/>
            <person name="Kautsar S.A."/>
            <person name="Yang D."/>
            <person name="Bader C.D."/>
            <person name="Teijaro C.N."/>
            <person name="Fluegel L."/>
            <person name="Davis C.M."/>
            <person name="Simpson J.R."/>
            <person name="Lauterbach L."/>
            <person name="Steele A.D."/>
            <person name="Gui C."/>
            <person name="Meng S."/>
            <person name="Li G."/>
            <person name="Viehrig K."/>
            <person name="Ye F."/>
            <person name="Su P."/>
            <person name="Kiefer A.F."/>
            <person name="Nichols A."/>
            <person name="Cepeda A.J."/>
            <person name="Yan W."/>
            <person name="Fan B."/>
            <person name="Jiang Y."/>
            <person name="Adhikari A."/>
            <person name="Zheng C.-J."/>
            <person name="Schuster L."/>
            <person name="Cowan T.M."/>
            <person name="Smanski M.J."/>
            <person name="Chevrette M.G."/>
            <person name="De Carvalho L.P.S."/>
            <person name="Shen B."/>
        </authorList>
    </citation>
    <scope>NUCLEOTIDE SEQUENCE [LARGE SCALE GENOMIC DNA]</scope>
    <source>
        <strain evidence="3 4">NPDC078403</strain>
    </source>
</reference>
<dbReference type="InterPro" id="IPR051213">
    <property type="entry name" value="START_lipid_transfer"/>
</dbReference>
<proteinExistence type="predicted"/>
<name>A0ABW8L3V9_9GAMM</name>
<organism evidence="3 4">
    <name type="scientific">Pseudoalteromonas rhizosphaerae</name>
    <dbReference type="NCBI Taxonomy" id="2518973"/>
    <lineage>
        <taxon>Bacteria</taxon>
        <taxon>Pseudomonadati</taxon>
        <taxon>Pseudomonadota</taxon>
        <taxon>Gammaproteobacteria</taxon>
        <taxon>Alteromonadales</taxon>
        <taxon>Pseudoalteromonadaceae</taxon>
        <taxon>Pseudoalteromonas</taxon>
    </lineage>
</organism>
<comment type="caution">
    <text evidence="3">The sequence shown here is derived from an EMBL/GenBank/DDBJ whole genome shotgun (WGS) entry which is preliminary data.</text>
</comment>
<feature type="signal peptide" evidence="1">
    <location>
        <begin position="1"/>
        <end position="18"/>
    </location>
</feature>
<accession>A0ABW8L3V9</accession>
<protein>
    <submittedName>
        <fullName evidence="3">START domain-containing protein</fullName>
    </submittedName>
</protein>
<feature type="domain" description="START" evidence="2">
    <location>
        <begin position="16"/>
        <end position="182"/>
    </location>
</feature>
<dbReference type="Pfam" id="PF01852">
    <property type="entry name" value="START"/>
    <property type="match status" value="1"/>
</dbReference>
<dbReference type="InterPro" id="IPR002913">
    <property type="entry name" value="START_lipid-bd_dom"/>
</dbReference>
<keyword evidence="4" id="KW-1185">Reference proteome</keyword>
<keyword evidence="1" id="KW-0732">Signal</keyword>
<dbReference type="EMBL" id="JBJDOT010000059">
    <property type="protein sequence ID" value="MFK3866731.1"/>
    <property type="molecule type" value="Genomic_DNA"/>
</dbReference>
<dbReference type="PIRSF" id="PIRSF039033">
    <property type="entry name" value="START_dom"/>
    <property type="match status" value="1"/>
</dbReference>
<dbReference type="SUPFAM" id="SSF55961">
    <property type="entry name" value="Bet v1-like"/>
    <property type="match status" value="1"/>
</dbReference>
<evidence type="ECO:0000259" key="2">
    <source>
        <dbReference type="PROSITE" id="PS50848"/>
    </source>
</evidence>
<dbReference type="PROSITE" id="PS50848">
    <property type="entry name" value="START"/>
    <property type="match status" value="1"/>
</dbReference>
<sequence>MVRRVLLLMLLFSADALSDVQHWQLWKQHDGASVYYKKHDNGIFEVQAEITIEGVTANDFMTLLSDTNSAPLWIDNVTHVKVLERLSPSETIVHTEFESPWPLTDRDMVSYSCYQQLNGTQTKLTITAKTGELAKRQAVIRITDLKAHWLLTQHSSEGQSLLTITYEIYANPGGAIPHWLSNKVGLESAMHTLLALKLRLINKTYQTNQQVSQVGNCSHINKQ</sequence>
<evidence type="ECO:0000313" key="4">
    <source>
        <dbReference type="Proteomes" id="UP001620262"/>
    </source>
</evidence>
<feature type="chain" id="PRO_5045656379" evidence="1">
    <location>
        <begin position="19"/>
        <end position="223"/>
    </location>
</feature>
<dbReference type="InterPro" id="IPR028347">
    <property type="entry name" value="START_dom_prot"/>
</dbReference>
<dbReference type="InterPro" id="IPR023393">
    <property type="entry name" value="START-like_dom_sf"/>
</dbReference>
<dbReference type="RefSeq" id="WP_182719525.1">
    <property type="nucleotide sequence ID" value="NZ_JBJDOT010000059.1"/>
</dbReference>
<evidence type="ECO:0000313" key="3">
    <source>
        <dbReference type="EMBL" id="MFK3866731.1"/>
    </source>
</evidence>
<dbReference type="PANTHER" id="PTHR19308">
    <property type="entry name" value="PHOSPHATIDYLCHOLINE TRANSFER PROTEIN"/>
    <property type="match status" value="1"/>
</dbReference>